<gene>
    <name evidence="3" type="ORF">EHT25_25580</name>
</gene>
<reference evidence="3 4" key="1">
    <citation type="submission" date="2018-11" db="EMBL/GenBank/DDBJ databases">
        <authorList>
            <person name="Zhou Z."/>
            <person name="Wang G."/>
        </authorList>
    </citation>
    <scope>NUCLEOTIDE SEQUENCE [LARGE SCALE GENOMIC DNA]</scope>
    <source>
        <strain evidence="3 4">KCTC52004</strain>
    </source>
</reference>
<keyword evidence="4" id="KW-1185">Reference proteome</keyword>
<dbReference type="Proteomes" id="UP000271925">
    <property type="component" value="Unassembled WGS sequence"/>
</dbReference>
<accession>A0A3P1BFY6</accession>
<dbReference type="CDD" id="cd00293">
    <property type="entry name" value="USP-like"/>
    <property type="match status" value="1"/>
</dbReference>
<dbReference type="PANTHER" id="PTHR46268">
    <property type="entry name" value="STRESS RESPONSE PROTEIN NHAX"/>
    <property type="match status" value="1"/>
</dbReference>
<dbReference type="InterPro" id="IPR006016">
    <property type="entry name" value="UspA"/>
</dbReference>
<dbReference type="PANTHER" id="PTHR46268:SF6">
    <property type="entry name" value="UNIVERSAL STRESS PROTEIN UP12"/>
    <property type="match status" value="1"/>
</dbReference>
<dbReference type="AlphaFoldDB" id="A0A3P1BFY6"/>
<protein>
    <submittedName>
        <fullName evidence="3">Universal stress protein</fullName>
    </submittedName>
</protein>
<proteinExistence type="inferred from homology"/>
<dbReference type="RefSeq" id="WP_124878031.1">
    <property type="nucleotide sequence ID" value="NZ_RQJO01000011.1"/>
</dbReference>
<comment type="similarity">
    <text evidence="1">Belongs to the universal stress protein A family.</text>
</comment>
<sequence>MKNILLLTDFSEASQKAIRFAQTLFEEIPAAFDLLHVYAVDPGVMYGLQMEEAEQNVTRRLHQFLAELPIQPVPEYQSYQCLTAAGNPIRAVEAALEQKPYAYVVVGASGAGLMPVLGSVATGLIRQVKTNVLVVPQHTIIRPIREVVLATDYRSLKQMSCLQPLEELGQLKPIRLTGLSIVDNQTPLLIGEDFEQYRQQMAHRFDSVETGAYQVLDEEVEHGINAYLTTHSVDLLVTVPHRKTLLDTVYNRSLTRRLAYKPRVPLLALYDPEPVGQSPENKEYRWDFPY</sequence>
<organism evidence="3 4">
    <name type="scientific">Larkinella rosea</name>
    <dbReference type="NCBI Taxonomy" id="2025312"/>
    <lineage>
        <taxon>Bacteria</taxon>
        <taxon>Pseudomonadati</taxon>
        <taxon>Bacteroidota</taxon>
        <taxon>Cytophagia</taxon>
        <taxon>Cytophagales</taxon>
        <taxon>Spirosomataceae</taxon>
        <taxon>Larkinella</taxon>
    </lineage>
</organism>
<evidence type="ECO:0000313" key="3">
    <source>
        <dbReference type="EMBL" id="RRA99998.1"/>
    </source>
</evidence>
<evidence type="ECO:0000259" key="2">
    <source>
        <dbReference type="Pfam" id="PF00582"/>
    </source>
</evidence>
<feature type="domain" description="UspA" evidence="2">
    <location>
        <begin position="1"/>
        <end position="136"/>
    </location>
</feature>
<dbReference type="InterPro" id="IPR006015">
    <property type="entry name" value="Universal_stress_UspA"/>
</dbReference>
<name>A0A3P1BFY6_9BACT</name>
<dbReference type="OrthoDB" id="1522603at2"/>
<dbReference type="EMBL" id="RQJO01000011">
    <property type="protein sequence ID" value="RRA99998.1"/>
    <property type="molecule type" value="Genomic_DNA"/>
</dbReference>
<dbReference type="Gene3D" id="3.40.50.12370">
    <property type="match status" value="1"/>
</dbReference>
<dbReference type="SUPFAM" id="SSF52402">
    <property type="entry name" value="Adenine nucleotide alpha hydrolases-like"/>
    <property type="match status" value="2"/>
</dbReference>
<evidence type="ECO:0000256" key="1">
    <source>
        <dbReference type="ARBA" id="ARBA00008791"/>
    </source>
</evidence>
<dbReference type="Pfam" id="PF00582">
    <property type="entry name" value="Usp"/>
    <property type="match status" value="1"/>
</dbReference>
<comment type="caution">
    <text evidence="3">The sequence shown here is derived from an EMBL/GenBank/DDBJ whole genome shotgun (WGS) entry which is preliminary data.</text>
</comment>
<evidence type="ECO:0000313" key="4">
    <source>
        <dbReference type="Proteomes" id="UP000271925"/>
    </source>
</evidence>
<dbReference type="PRINTS" id="PR01438">
    <property type="entry name" value="UNVRSLSTRESS"/>
</dbReference>